<feature type="region of interest" description="Disordered" evidence="1">
    <location>
        <begin position="1"/>
        <end position="35"/>
    </location>
</feature>
<dbReference type="AlphaFoldDB" id="A0A151X6D7"/>
<name>A0A151X6D7_9HYME</name>
<feature type="compositionally biased region" description="Basic and acidic residues" evidence="1">
    <location>
        <begin position="1"/>
        <end position="16"/>
    </location>
</feature>
<evidence type="ECO:0000313" key="3">
    <source>
        <dbReference type="Proteomes" id="UP000075809"/>
    </source>
</evidence>
<organism evidence="2 3">
    <name type="scientific">Mycetomoellerius zeteki</name>
    <dbReference type="NCBI Taxonomy" id="64791"/>
    <lineage>
        <taxon>Eukaryota</taxon>
        <taxon>Metazoa</taxon>
        <taxon>Ecdysozoa</taxon>
        <taxon>Arthropoda</taxon>
        <taxon>Hexapoda</taxon>
        <taxon>Insecta</taxon>
        <taxon>Pterygota</taxon>
        <taxon>Neoptera</taxon>
        <taxon>Endopterygota</taxon>
        <taxon>Hymenoptera</taxon>
        <taxon>Apocrita</taxon>
        <taxon>Aculeata</taxon>
        <taxon>Formicoidea</taxon>
        <taxon>Formicidae</taxon>
        <taxon>Myrmicinae</taxon>
        <taxon>Mycetomoellerius</taxon>
    </lineage>
</organism>
<dbReference type="Proteomes" id="UP000075809">
    <property type="component" value="Unassembled WGS sequence"/>
</dbReference>
<reference evidence="2 3" key="1">
    <citation type="submission" date="2015-09" db="EMBL/GenBank/DDBJ databases">
        <title>Trachymyrmex zeteki WGS genome.</title>
        <authorList>
            <person name="Nygaard S."/>
            <person name="Hu H."/>
            <person name="Boomsma J."/>
            <person name="Zhang G."/>
        </authorList>
    </citation>
    <scope>NUCLEOTIDE SEQUENCE [LARGE SCALE GENOMIC DNA]</scope>
    <source>
        <strain evidence="2">Tzet28-1</strain>
        <tissue evidence="2">Whole body</tissue>
    </source>
</reference>
<feature type="non-terminal residue" evidence="2">
    <location>
        <position position="1"/>
    </location>
</feature>
<dbReference type="EMBL" id="KQ982482">
    <property type="protein sequence ID" value="KYQ55904.1"/>
    <property type="molecule type" value="Genomic_DNA"/>
</dbReference>
<protein>
    <submittedName>
        <fullName evidence="2">Uncharacterized protein</fullName>
    </submittedName>
</protein>
<feature type="compositionally biased region" description="Basic and acidic residues" evidence="1">
    <location>
        <begin position="23"/>
        <end position="34"/>
    </location>
</feature>
<keyword evidence="3" id="KW-1185">Reference proteome</keyword>
<evidence type="ECO:0000313" key="2">
    <source>
        <dbReference type="EMBL" id="KYQ55904.1"/>
    </source>
</evidence>
<evidence type="ECO:0000256" key="1">
    <source>
        <dbReference type="SAM" id="MobiDB-lite"/>
    </source>
</evidence>
<gene>
    <name evidence="2" type="ORF">ALC60_05186</name>
</gene>
<proteinExistence type="predicted"/>
<sequence length="91" mass="10622">IRNDRTSAKIKQDRATRTPRPVCRNERTNERTNERVGPFRPLLSLFCPYLRSTSAFLSHTFSPASSPSPPLLWPPSPHRPRLTWRRCDPRL</sequence>
<accession>A0A151X6D7</accession>